<organism evidence="1 2">
    <name type="scientific">Tunturiibacter gelidiferens</name>
    <dbReference type="NCBI Taxonomy" id="3069689"/>
    <lineage>
        <taxon>Bacteria</taxon>
        <taxon>Pseudomonadati</taxon>
        <taxon>Acidobacteriota</taxon>
        <taxon>Terriglobia</taxon>
        <taxon>Terriglobales</taxon>
        <taxon>Acidobacteriaceae</taxon>
        <taxon>Tunturiibacter</taxon>
    </lineage>
</organism>
<sequence>MTMDELKSRLTDVVKQKLPLPGGGRTAERHQLLAETAREDLSLAKLAEAHWDAAAILAEAGRSAEPNMLYAVWASEIRATQFGWSELQMVSRSVAKSRFAAGLE</sequence>
<keyword evidence="2" id="KW-1185">Reference proteome</keyword>
<comment type="caution">
    <text evidence="1">The sequence shown here is derived from an EMBL/GenBank/DDBJ whole genome shotgun (WGS) entry which is preliminary data.</text>
</comment>
<protein>
    <submittedName>
        <fullName evidence="1">Uncharacterized protein</fullName>
    </submittedName>
</protein>
<name>A0ACC5NTG7_9BACT</name>
<gene>
    <name evidence="1" type="ORF">HDF13_000201</name>
</gene>
<accession>A0ACC5NTG7</accession>
<proteinExistence type="predicted"/>
<dbReference type="EMBL" id="JACHEA010000001">
    <property type="protein sequence ID" value="MBB5337868.1"/>
    <property type="molecule type" value="Genomic_DNA"/>
</dbReference>
<reference evidence="1" key="1">
    <citation type="submission" date="2020-08" db="EMBL/GenBank/DDBJ databases">
        <title>Genomic Encyclopedia of Type Strains, Phase IV (KMG-V): Genome sequencing to study the core and pangenomes of soil and plant-associated prokaryotes.</title>
        <authorList>
            <person name="Whitman W."/>
        </authorList>
    </citation>
    <scope>NUCLEOTIDE SEQUENCE</scope>
    <source>
        <strain evidence="1">M8UP15</strain>
    </source>
</reference>
<evidence type="ECO:0000313" key="2">
    <source>
        <dbReference type="Proteomes" id="UP000569005"/>
    </source>
</evidence>
<evidence type="ECO:0000313" key="1">
    <source>
        <dbReference type="EMBL" id="MBB5337868.1"/>
    </source>
</evidence>
<dbReference type="Proteomes" id="UP000569005">
    <property type="component" value="Unassembled WGS sequence"/>
</dbReference>